<accession>A0A087B970</accession>
<protein>
    <recommendedName>
        <fullName evidence="4">Helicase</fullName>
    </recommendedName>
</protein>
<feature type="region of interest" description="Disordered" evidence="1">
    <location>
        <begin position="1"/>
        <end position="170"/>
    </location>
</feature>
<evidence type="ECO:0008006" key="4">
    <source>
        <dbReference type="Google" id="ProtNLM"/>
    </source>
</evidence>
<feature type="compositionally biased region" description="Polar residues" evidence="1">
    <location>
        <begin position="9"/>
        <end position="28"/>
    </location>
</feature>
<name>A0A087B970_9BIFI</name>
<dbReference type="AlphaFoldDB" id="A0A087B970"/>
<dbReference type="STRING" id="1692.BMAGN_0770"/>
<feature type="compositionally biased region" description="Polar residues" evidence="1">
    <location>
        <begin position="151"/>
        <end position="162"/>
    </location>
</feature>
<sequence>MADERGSHRSNGQGRSHGSNASRGNSNGRGYKPRGKSFGSNRSSGGFHKGNRNGSFRRDNGHGQDRDFRRDGEGGQERRSFHRNDRFEHGERRDFHRDDRRDFHRDDRRDFHRDDHRNDRGKRRDFTAEEKQQYREKKRRDYMSKSRRNSDGTVSFPSQNPYTARRSNEPKMPAGIEWRMLSKEERERLRGLSKEHAENIGLHILAAFSLEEIDPDRALAHAKWVAHQASRIDFARETLALIAYRRGDYKLALREFKTAQRMNGYLDYLPFIADCERGLGNPKKAVEIAQSDEAKQLTGEAKAEMFLVYAGALADLNMWNQAIEIVKTLSHAKGLPGEYRMRAAQAEQYFLEESGRSDEAVALDEFIDSLEDRYADVEEDENDDSYVVDYDVADLPEDLMAKLGVTPDDAQYAPLDGEDGVNMDDETRLEEQEELSGAEMTIEPAQQQEINERHDENGTMGDPDLDDLGRATAEPGDFEEQVKEELE</sequence>
<evidence type="ECO:0000313" key="3">
    <source>
        <dbReference type="Proteomes" id="UP000029052"/>
    </source>
</evidence>
<keyword evidence="3" id="KW-1185">Reference proteome</keyword>
<gene>
    <name evidence="2" type="ORF">BMAGN_0770</name>
</gene>
<dbReference type="EMBL" id="JGZB01000010">
    <property type="protein sequence ID" value="KFI67570.1"/>
    <property type="molecule type" value="Genomic_DNA"/>
</dbReference>
<organism evidence="2 3">
    <name type="scientific">Bifidobacterium magnum</name>
    <dbReference type="NCBI Taxonomy" id="1692"/>
    <lineage>
        <taxon>Bacteria</taxon>
        <taxon>Bacillati</taxon>
        <taxon>Actinomycetota</taxon>
        <taxon>Actinomycetes</taxon>
        <taxon>Bifidobacteriales</taxon>
        <taxon>Bifidobacteriaceae</taxon>
        <taxon>Bifidobacterium</taxon>
    </lineage>
</organism>
<comment type="caution">
    <text evidence="2">The sequence shown here is derived from an EMBL/GenBank/DDBJ whole genome shotgun (WGS) entry which is preliminary data.</text>
</comment>
<evidence type="ECO:0000256" key="1">
    <source>
        <dbReference type="SAM" id="MobiDB-lite"/>
    </source>
</evidence>
<evidence type="ECO:0000313" key="2">
    <source>
        <dbReference type="EMBL" id="KFI67570.1"/>
    </source>
</evidence>
<feature type="compositionally biased region" description="Basic and acidic residues" evidence="1">
    <location>
        <begin position="56"/>
        <end position="150"/>
    </location>
</feature>
<feature type="region of interest" description="Disordered" evidence="1">
    <location>
        <begin position="408"/>
        <end position="487"/>
    </location>
</feature>
<proteinExistence type="predicted"/>
<dbReference type="InterPro" id="IPR011990">
    <property type="entry name" value="TPR-like_helical_dom_sf"/>
</dbReference>
<dbReference type="RefSeq" id="WP_022859356.1">
    <property type="nucleotide sequence ID" value="NZ_JGZB01000010.1"/>
</dbReference>
<dbReference type="Gene3D" id="1.25.40.10">
    <property type="entry name" value="Tetratricopeptide repeat domain"/>
    <property type="match status" value="1"/>
</dbReference>
<reference evidence="2 3" key="1">
    <citation type="submission" date="2014-03" db="EMBL/GenBank/DDBJ databases">
        <title>Genomics of Bifidobacteria.</title>
        <authorList>
            <person name="Ventura M."/>
            <person name="Milani C."/>
            <person name="Lugli G.A."/>
        </authorList>
    </citation>
    <scope>NUCLEOTIDE SEQUENCE [LARGE SCALE GENOMIC DNA]</scope>
    <source>
        <strain evidence="2 3">LMG 11591</strain>
    </source>
</reference>
<dbReference type="Proteomes" id="UP000029052">
    <property type="component" value="Unassembled WGS sequence"/>
</dbReference>
<dbReference type="eggNOG" id="COG0457">
    <property type="taxonomic scope" value="Bacteria"/>
</dbReference>